<dbReference type="Gene3D" id="1.10.405.10">
    <property type="entry name" value="Guanine Nucleotide Dissociation Inhibitor, domain 1"/>
    <property type="match status" value="1"/>
</dbReference>
<dbReference type="Pfam" id="PF01593">
    <property type="entry name" value="Amino_oxidase"/>
    <property type="match status" value="1"/>
</dbReference>
<dbReference type="Gene3D" id="1.10.10.1620">
    <property type="match status" value="1"/>
</dbReference>
<comment type="pathway">
    <text evidence="1">Plant hormone metabolism; auxin biosynthesis.</text>
</comment>
<dbReference type="InterPro" id="IPR050281">
    <property type="entry name" value="Flavin_monoamine_oxidase"/>
</dbReference>
<feature type="domain" description="Amine oxidase" evidence="7">
    <location>
        <begin position="51"/>
        <end position="582"/>
    </location>
</feature>
<dbReference type="Proteomes" id="UP001057998">
    <property type="component" value="Chromosome 1"/>
</dbReference>
<proteinExistence type="inferred from homology"/>
<evidence type="ECO:0000256" key="1">
    <source>
        <dbReference type="ARBA" id="ARBA00004814"/>
    </source>
</evidence>
<sequence length="599" mass="67795">MTDVISLADELHGLLPYEQDDISQAYMDYLKHGLPGKQATPKNILIVGCGIAGMVSATLLKNAGHNVTIVEAANRVGGRIKTFRNTPEKRYFEDDKLTGEAGAMRIPDMHKLVQYLIDYTGVEKQLFLNRSVSKADATSDKLNHPQRDDHGNVDLSNLPATGNNLIHVNYAHTTRHAYEDSEDVSQLLHYALKDNENMPASQLLEAAIGELRREVAEDPKTAWPRIIRRYGEYSMRRFLKEQLPDLSENAIEMIGVLENLESRMSYSFIQSFIELAIITPDTPFWLIKGGTDKFTQAYYDKEHLDDITFLNQTLVDLYRCDTTGKVKITTQVSSEVTEQTVADQETANMLASRSWDEAIITIPFSSLRMVHIWPQMSQEKHKAIRELHYDAATKVLLEFRERFWETQNQIYGGGSVTDLPNRFMYYPSERMGSGKGGVMLASYSWADDARKWDSMTEYERFCYALENVAITHAIHEPDADYATRRKAQQKIRDLCVFKPELYRHDQDNIVGAATVSWMSNPHAFGEAAIFYPGQLELLHHSIIRSEWANPQTQQPILHFAGEHASLKHAWIEGAIESAVNAALLANEDPLPTLKPGATA</sequence>
<keyword evidence="5" id="KW-0073">Auxin biosynthesis</keyword>
<evidence type="ECO:0000313" key="9">
    <source>
        <dbReference type="Proteomes" id="UP001057998"/>
    </source>
</evidence>
<dbReference type="InterPro" id="IPR036188">
    <property type="entry name" value="FAD/NAD-bd_sf"/>
</dbReference>
<comment type="similarity">
    <text evidence="2">Belongs to the tryptophan 2-monooxygenase family.</text>
</comment>
<protein>
    <recommendedName>
        <fullName evidence="4">Tryptophan 2-monooxygenase</fullName>
        <ecNumber evidence="3">1.13.12.3</ecNumber>
    </recommendedName>
</protein>
<dbReference type="RefSeq" id="WP_255389897.1">
    <property type="nucleotide sequence ID" value="NZ_CP101508.1"/>
</dbReference>
<dbReference type="Gene3D" id="3.50.50.60">
    <property type="entry name" value="FAD/NAD(P)-binding domain"/>
    <property type="match status" value="1"/>
</dbReference>
<evidence type="ECO:0000256" key="6">
    <source>
        <dbReference type="ARBA" id="ARBA00047321"/>
    </source>
</evidence>
<dbReference type="EC" id="1.13.12.3" evidence="3"/>
<name>A0ABY5GI25_9GAMM</name>
<reference evidence="8" key="1">
    <citation type="submission" date="2022-07" db="EMBL/GenBank/DDBJ databases">
        <title>Genome sequencing of Photobacterium atrarenae GJH2-4.</title>
        <authorList>
            <person name="Park S.-J."/>
        </authorList>
    </citation>
    <scope>NUCLEOTIDE SEQUENCE</scope>
    <source>
        <strain evidence="8">GJH2-4</strain>
    </source>
</reference>
<dbReference type="Gene3D" id="3.90.660.10">
    <property type="match status" value="1"/>
</dbReference>
<accession>A0ABY5GI25</accession>
<evidence type="ECO:0000256" key="5">
    <source>
        <dbReference type="ARBA" id="ARBA00023070"/>
    </source>
</evidence>
<evidence type="ECO:0000313" key="8">
    <source>
        <dbReference type="EMBL" id="UTV28578.1"/>
    </source>
</evidence>
<keyword evidence="9" id="KW-1185">Reference proteome</keyword>
<dbReference type="Gene3D" id="6.10.140.1210">
    <property type="match status" value="1"/>
</dbReference>
<evidence type="ECO:0000259" key="7">
    <source>
        <dbReference type="Pfam" id="PF01593"/>
    </source>
</evidence>
<dbReference type="PANTHER" id="PTHR10742:SF342">
    <property type="entry name" value="AMINE OXIDASE"/>
    <property type="match status" value="1"/>
</dbReference>
<dbReference type="SUPFAM" id="SSF51905">
    <property type="entry name" value="FAD/NAD(P)-binding domain"/>
    <property type="match status" value="1"/>
</dbReference>
<evidence type="ECO:0000256" key="2">
    <source>
        <dbReference type="ARBA" id="ARBA00005833"/>
    </source>
</evidence>
<dbReference type="SUPFAM" id="SSF54373">
    <property type="entry name" value="FAD-linked reductases, C-terminal domain"/>
    <property type="match status" value="1"/>
</dbReference>
<dbReference type="PANTHER" id="PTHR10742">
    <property type="entry name" value="FLAVIN MONOAMINE OXIDASE"/>
    <property type="match status" value="1"/>
</dbReference>
<evidence type="ECO:0000256" key="3">
    <source>
        <dbReference type="ARBA" id="ARBA00012535"/>
    </source>
</evidence>
<dbReference type="EMBL" id="CP101508">
    <property type="protein sequence ID" value="UTV28578.1"/>
    <property type="molecule type" value="Genomic_DNA"/>
</dbReference>
<dbReference type="Gene3D" id="3.30.70.2100">
    <property type="match status" value="1"/>
</dbReference>
<gene>
    <name evidence="8" type="ORF">NNL38_04845</name>
</gene>
<organism evidence="8 9">
    <name type="scientific">Photobacterium atrarenae</name>
    <dbReference type="NCBI Taxonomy" id="865757"/>
    <lineage>
        <taxon>Bacteria</taxon>
        <taxon>Pseudomonadati</taxon>
        <taxon>Pseudomonadota</taxon>
        <taxon>Gammaproteobacteria</taxon>
        <taxon>Vibrionales</taxon>
        <taxon>Vibrionaceae</taxon>
        <taxon>Photobacterium</taxon>
    </lineage>
</organism>
<dbReference type="InterPro" id="IPR002937">
    <property type="entry name" value="Amino_oxidase"/>
</dbReference>
<comment type="catalytic activity">
    <reaction evidence="6">
        <text>L-tryptophan + O2 = indole-3-acetamide + CO2 + H2O</text>
        <dbReference type="Rhea" id="RHEA:16165"/>
        <dbReference type="ChEBI" id="CHEBI:15377"/>
        <dbReference type="ChEBI" id="CHEBI:15379"/>
        <dbReference type="ChEBI" id="CHEBI:16031"/>
        <dbReference type="ChEBI" id="CHEBI:16526"/>
        <dbReference type="ChEBI" id="CHEBI:57912"/>
        <dbReference type="EC" id="1.13.12.3"/>
    </reaction>
</comment>
<evidence type="ECO:0000256" key="4">
    <source>
        <dbReference type="ARBA" id="ARBA00017871"/>
    </source>
</evidence>